<dbReference type="Proteomes" id="UP001583186">
    <property type="component" value="Unassembled WGS sequence"/>
</dbReference>
<dbReference type="SUPFAM" id="SSF47095">
    <property type="entry name" value="HMG-box"/>
    <property type="match status" value="2"/>
</dbReference>
<dbReference type="Pfam" id="PF09011">
    <property type="entry name" value="HMG_box_2"/>
    <property type="match status" value="1"/>
</dbReference>
<dbReference type="PANTHER" id="PTHR48112:SF22">
    <property type="entry name" value="MITOCHONDRIAL TRANSCRIPTION FACTOR A, ISOFORM B"/>
    <property type="match status" value="1"/>
</dbReference>
<keyword evidence="1 2" id="KW-0238">DNA-binding</keyword>
<dbReference type="InterPro" id="IPR036910">
    <property type="entry name" value="HMG_box_dom_sf"/>
</dbReference>
<organism evidence="5 6">
    <name type="scientific">Sporothrix stenoceras</name>
    <dbReference type="NCBI Taxonomy" id="5173"/>
    <lineage>
        <taxon>Eukaryota</taxon>
        <taxon>Fungi</taxon>
        <taxon>Dikarya</taxon>
        <taxon>Ascomycota</taxon>
        <taxon>Pezizomycotina</taxon>
        <taxon>Sordariomycetes</taxon>
        <taxon>Sordariomycetidae</taxon>
        <taxon>Ophiostomatales</taxon>
        <taxon>Ophiostomataceae</taxon>
        <taxon>Sporothrix</taxon>
    </lineage>
</organism>
<evidence type="ECO:0000256" key="3">
    <source>
        <dbReference type="SAM" id="MobiDB-lite"/>
    </source>
</evidence>
<feature type="compositionally biased region" description="Basic residues" evidence="3">
    <location>
        <begin position="71"/>
        <end position="85"/>
    </location>
</feature>
<feature type="compositionally biased region" description="Low complexity" evidence="3">
    <location>
        <begin position="59"/>
        <end position="70"/>
    </location>
</feature>
<evidence type="ECO:0000256" key="1">
    <source>
        <dbReference type="ARBA" id="ARBA00023125"/>
    </source>
</evidence>
<dbReference type="SMART" id="SM00398">
    <property type="entry name" value="HMG"/>
    <property type="match status" value="2"/>
</dbReference>
<accession>A0ABR3YVF9</accession>
<gene>
    <name evidence="5" type="ORF">Sste5346_007422</name>
</gene>
<dbReference type="Gene3D" id="1.10.30.10">
    <property type="entry name" value="High mobility group box domain"/>
    <property type="match status" value="2"/>
</dbReference>
<evidence type="ECO:0000256" key="2">
    <source>
        <dbReference type="PROSITE-ProRule" id="PRU00267"/>
    </source>
</evidence>
<feature type="region of interest" description="Disordered" evidence="3">
    <location>
        <begin position="59"/>
        <end position="94"/>
    </location>
</feature>
<evidence type="ECO:0000259" key="4">
    <source>
        <dbReference type="PROSITE" id="PS50118"/>
    </source>
</evidence>
<keyword evidence="2" id="KW-0539">Nucleus</keyword>
<reference evidence="5 6" key="1">
    <citation type="journal article" date="2024" name="IMA Fungus">
        <title>IMA Genome - F19 : A genome assembly and annotation guide to empower mycologists, including annotated draft genome sequences of Ceratocystis pirilliformis, Diaporthe australafricana, Fusarium ophioides, Paecilomyces lecythidis, and Sporothrix stenoceras.</title>
        <authorList>
            <person name="Aylward J."/>
            <person name="Wilson A.M."/>
            <person name="Visagie C.M."/>
            <person name="Spraker J."/>
            <person name="Barnes I."/>
            <person name="Buitendag C."/>
            <person name="Ceriani C."/>
            <person name="Del Mar Angel L."/>
            <person name="du Plessis D."/>
            <person name="Fuchs T."/>
            <person name="Gasser K."/>
            <person name="Kramer D."/>
            <person name="Li W."/>
            <person name="Munsamy K."/>
            <person name="Piso A."/>
            <person name="Price J.L."/>
            <person name="Sonnekus B."/>
            <person name="Thomas C."/>
            <person name="van der Nest A."/>
            <person name="van Dijk A."/>
            <person name="van Heerden A."/>
            <person name="van Vuuren N."/>
            <person name="Yilmaz N."/>
            <person name="Duong T.A."/>
            <person name="van der Merwe N.A."/>
            <person name="Wingfield M.J."/>
            <person name="Wingfield B.D."/>
        </authorList>
    </citation>
    <scope>NUCLEOTIDE SEQUENCE [LARGE SCALE GENOMIC DNA]</scope>
    <source>
        <strain evidence="5 6">CMW 5346</strain>
    </source>
</reference>
<keyword evidence="6" id="KW-1185">Reference proteome</keyword>
<protein>
    <recommendedName>
        <fullName evidence="4">HMG box domain-containing protein</fullName>
    </recommendedName>
</protein>
<feature type="domain" description="HMG box" evidence="4">
    <location>
        <begin position="256"/>
        <end position="322"/>
    </location>
</feature>
<proteinExistence type="predicted"/>
<dbReference type="InterPro" id="IPR050342">
    <property type="entry name" value="HMGB"/>
</dbReference>
<dbReference type="InterPro" id="IPR009071">
    <property type="entry name" value="HMG_box_dom"/>
</dbReference>
<evidence type="ECO:0000313" key="5">
    <source>
        <dbReference type="EMBL" id="KAL1891877.1"/>
    </source>
</evidence>
<name>A0ABR3YVF9_9PEZI</name>
<dbReference type="EMBL" id="JAWCUI010000049">
    <property type="protein sequence ID" value="KAL1891877.1"/>
    <property type="molecule type" value="Genomic_DNA"/>
</dbReference>
<evidence type="ECO:0000313" key="6">
    <source>
        <dbReference type="Proteomes" id="UP001583186"/>
    </source>
</evidence>
<dbReference type="PANTHER" id="PTHR48112">
    <property type="entry name" value="HIGH MOBILITY GROUP PROTEIN DSP1"/>
    <property type="match status" value="1"/>
</dbReference>
<comment type="caution">
    <text evidence="5">The sequence shown here is derived from an EMBL/GenBank/DDBJ whole genome shotgun (WGS) entry which is preliminary data.</text>
</comment>
<dbReference type="PROSITE" id="PS50118">
    <property type="entry name" value="HMG_BOX_2"/>
    <property type="match status" value="1"/>
</dbReference>
<sequence>MLSANGLRVGAAAVHNLTIRVAGASPALVSAQKIAALNAFRALPTTRSFMTAKAVNAPAAASPKKTATATKAKKTTTKAAPKKKSATALAADKKKAAAEKKKKAAAKAAATAAAAKKKAALAKKKAAQTPEEKARLQKKELKKVALLDEPRKLPETPWILFVTESTKGTKTEGSGKANLTRVMPELSASFKSLSPLEVQRLRDTAEKNRATNAEAYKAWVESHTASQVADANRARQHLNRLGKTSKHRNITDARQPKRAIASFSLFTKERWESGEFTGRPLAEAARTLSAEWKNISSADRQHYEDLAKAEQNRYDKEYEAAFGTPPPSKTVSPAA</sequence>
<feature type="DNA-binding region" description="HMG box" evidence="2">
    <location>
        <begin position="256"/>
        <end position="322"/>
    </location>
</feature>
<dbReference type="CDD" id="cd00084">
    <property type="entry name" value="HMG-box_SF"/>
    <property type="match status" value="1"/>
</dbReference>
<feature type="region of interest" description="Disordered" evidence="3">
    <location>
        <begin position="316"/>
        <end position="335"/>
    </location>
</feature>